<sequence>MADVGKTATDLPREGVFEEAGRSFHIRPDQQGIAERDEEGSGFRWEREFGSLITTAAATQNLSAWGLLDGRVFLLDRAGAVLRIFDPRQEGIDSAHACVYALALSEQGESLAVLFGILPQYVLVYERKSGFYSLSYTRKLQGDLRSAQSAAFARNGRSLLVKTADGLVFFDRDRGKGALLHPGRFAGDGEMLIEGFGDDSFALLKASADQRYVGLVRHGALEAYFPLPKDSFGLIAGEDSFIIRGGERDLIFTRGEYE</sequence>
<dbReference type="EMBL" id="VSSQ01000721">
    <property type="protein sequence ID" value="MPM00302.1"/>
    <property type="molecule type" value="Genomic_DNA"/>
</dbReference>
<dbReference type="SUPFAM" id="SSF50969">
    <property type="entry name" value="YVTN repeat-like/Quinoprotein amine dehydrogenase"/>
    <property type="match status" value="1"/>
</dbReference>
<dbReference type="AlphaFoldDB" id="A0A644W980"/>
<evidence type="ECO:0000313" key="1">
    <source>
        <dbReference type="EMBL" id="MPM00302.1"/>
    </source>
</evidence>
<evidence type="ECO:0008006" key="2">
    <source>
        <dbReference type="Google" id="ProtNLM"/>
    </source>
</evidence>
<accession>A0A644W980</accession>
<proteinExistence type="predicted"/>
<dbReference type="InterPro" id="IPR011044">
    <property type="entry name" value="Quino_amine_DH_bsu"/>
</dbReference>
<organism evidence="1">
    <name type="scientific">bioreactor metagenome</name>
    <dbReference type="NCBI Taxonomy" id="1076179"/>
    <lineage>
        <taxon>unclassified sequences</taxon>
        <taxon>metagenomes</taxon>
        <taxon>ecological metagenomes</taxon>
    </lineage>
</organism>
<name>A0A644W980_9ZZZZ</name>
<reference evidence="1" key="1">
    <citation type="submission" date="2019-08" db="EMBL/GenBank/DDBJ databases">
        <authorList>
            <person name="Kucharzyk K."/>
            <person name="Murdoch R.W."/>
            <person name="Higgins S."/>
            <person name="Loffler F."/>
        </authorList>
    </citation>
    <scope>NUCLEOTIDE SEQUENCE</scope>
</reference>
<comment type="caution">
    <text evidence="1">The sequence shown here is derived from an EMBL/GenBank/DDBJ whole genome shotgun (WGS) entry which is preliminary data.</text>
</comment>
<gene>
    <name evidence="1" type="ORF">SDC9_46526</name>
</gene>
<protein>
    <recommendedName>
        <fullName evidence="2">Lipoprotein LpqB beta-propeller domain-containing protein</fullName>
    </recommendedName>
</protein>